<sequence length="98" mass="11113">MNFRWHTPSDISLYSPNTMATVIFNHSSSSTNSLHQQNLAKEQLNARRRMSIHRKKQLDIAKIQDSFSCAMPEPLLTAKSTSLHALSEPDSDLRLCTN</sequence>
<gene>
    <name evidence="1" type="ORF">Dsin_003482</name>
</gene>
<organism evidence="1 2">
    <name type="scientific">Dipteronia sinensis</name>
    <dbReference type="NCBI Taxonomy" id="43782"/>
    <lineage>
        <taxon>Eukaryota</taxon>
        <taxon>Viridiplantae</taxon>
        <taxon>Streptophyta</taxon>
        <taxon>Embryophyta</taxon>
        <taxon>Tracheophyta</taxon>
        <taxon>Spermatophyta</taxon>
        <taxon>Magnoliopsida</taxon>
        <taxon>eudicotyledons</taxon>
        <taxon>Gunneridae</taxon>
        <taxon>Pentapetalae</taxon>
        <taxon>rosids</taxon>
        <taxon>malvids</taxon>
        <taxon>Sapindales</taxon>
        <taxon>Sapindaceae</taxon>
        <taxon>Hippocastanoideae</taxon>
        <taxon>Acereae</taxon>
        <taxon>Dipteronia</taxon>
    </lineage>
</organism>
<dbReference type="AlphaFoldDB" id="A0AAE0B864"/>
<keyword evidence="2" id="KW-1185">Reference proteome</keyword>
<name>A0AAE0B864_9ROSI</name>
<evidence type="ECO:0000313" key="2">
    <source>
        <dbReference type="Proteomes" id="UP001281410"/>
    </source>
</evidence>
<dbReference type="Proteomes" id="UP001281410">
    <property type="component" value="Unassembled WGS sequence"/>
</dbReference>
<comment type="caution">
    <text evidence="1">The sequence shown here is derived from an EMBL/GenBank/DDBJ whole genome shotgun (WGS) entry which is preliminary data.</text>
</comment>
<protein>
    <submittedName>
        <fullName evidence="1">Uncharacterized protein</fullName>
    </submittedName>
</protein>
<evidence type="ECO:0000313" key="1">
    <source>
        <dbReference type="EMBL" id="KAK3231601.1"/>
    </source>
</evidence>
<reference evidence="1" key="1">
    <citation type="journal article" date="2023" name="Plant J.">
        <title>Genome sequences and population genomics provide insights into the demographic history, inbreeding, and mutation load of two 'living fossil' tree species of Dipteronia.</title>
        <authorList>
            <person name="Feng Y."/>
            <person name="Comes H.P."/>
            <person name="Chen J."/>
            <person name="Zhu S."/>
            <person name="Lu R."/>
            <person name="Zhang X."/>
            <person name="Li P."/>
            <person name="Qiu J."/>
            <person name="Olsen K.M."/>
            <person name="Qiu Y."/>
        </authorList>
    </citation>
    <scope>NUCLEOTIDE SEQUENCE</scope>
    <source>
        <strain evidence="1">NBL</strain>
    </source>
</reference>
<dbReference type="EMBL" id="JANJYJ010000001">
    <property type="protein sequence ID" value="KAK3231601.1"/>
    <property type="molecule type" value="Genomic_DNA"/>
</dbReference>
<accession>A0AAE0B864</accession>
<proteinExistence type="predicted"/>